<dbReference type="Proteomes" id="UP000254937">
    <property type="component" value="Unassembled WGS sequence"/>
</dbReference>
<organism evidence="1 2">
    <name type="scientific">Aspergillus phoenicis ATCC 13157</name>
    <dbReference type="NCBI Taxonomy" id="1353007"/>
    <lineage>
        <taxon>Eukaryota</taxon>
        <taxon>Fungi</taxon>
        <taxon>Dikarya</taxon>
        <taxon>Ascomycota</taxon>
        <taxon>Pezizomycotina</taxon>
        <taxon>Eurotiomycetes</taxon>
        <taxon>Eurotiomycetidae</taxon>
        <taxon>Eurotiales</taxon>
        <taxon>Aspergillaceae</taxon>
        <taxon>Aspergillus</taxon>
    </lineage>
</organism>
<proteinExistence type="predicted"/>
<protein>
    <submittedName>
        <fullName evidence="1">Uncharacterized protein</fullName>
    </submittedName>
</protein>
<accession>A0A370P3R5</accession>
<name>A0A370P3R5_ASPPH</name>
<keyword evidence="2" id="KW-1185">Reference proteome</keyword>
<sequence>MLATARNTLERRHSSVLSLIDTIYCQIQLTTVERTPACDTSNFRTAVQLWSWPKRLNLKLCAFAARYDSAIARLLFTGFTSTQYIQRDHTLVPPAVFLINATQLILLGKYCVSIGRDSKPDFANKSFKVPIIRNTDSRWAGLMESLHPRLPTALIPADPLPPHDGPLIQPIILVTPPRRFSV</sequence>
<gene>
    <name evidence="1" type="ORF">M752DRAFT_287758</name>
</gene>
<dbReference type="EMBL" id="KZ851880">
    <property type="protein sequence ID" value="RDK36498.1"/>
    <property type="molecule type" value="Genomic_DNA"/>
</dbReference>
<reference evidence="1 2" key="1">
    <citation type="submission" date="2018-07" db="EMBL/GenBank/DDBJ databases">
        <title>Section-level genome sequencing of Aspergillus section Nigri to investigate inter- and intra-species variation.</title>
        <authorList>
            <consortium name="DOE Joint Genome Institute"/>
            <person name="Vesth T.C."/>
            <person name="Nybo J.L."/>
            <person name="Theobald S."/>
            <person name="Frisvad J.C."/>
            <person name="Larsen T.O."/>
            <person name="Nielsen K.F."/>
            <person name="Hoof J.B."/>
            <person name="Brandl J."/>
            <person name="Salamov A."/>
            <person name="Riley R."/>
            <person name="Gladden J.M."/>
            <person name="Phatale P."/>
            <person name="Nielsen M.T."/>
            <person name="Lyhne E.K."/>
            <person name="Kogle M.E."/>
            <person name="Strasser K."/>
            <person name="McDonnell E."/>
            <person name="Barry K."/>
            <person name="Clum A."/>
            <person name="Chen C."/>
            <person name="Nolan M."/>
            <person name="Sandor L."/>
            <person name="Kuo A."/>
            <person name="Lipzen A."/>
            <person name="Hainaut M."/>
            <person name="Drula E."/>
            <person name="Tsang A."/>
            <person name="Magnuson J.K."/>
            <person name="Henrissat B."/>
            <person name="Wiebenga A."/>
            <person name="Simmons B.A."/>
            <person name="Makela M.R."/>
            <person name="De vries R.P."/>
            <person name="Grigoriev I.V."/>
            <person name="Mortensen U.H."/>
            <person name="Baker S.E."/>
            <person name="Andersen M.R."/>
        </authorList>
    </citation>
    <scope>NUCLEOTIDE SEQUENCE [LARGE SCALE GENOMIC DNA]</scope>
    <source>
        <strain evidence="1 2">ATCC 13157</strain>
    </source>
</reference>
<evidence type="ECO:0000313" key="2">
    <source>
        <dbReference type="Proteomes" id="UP000254937"/>
    </source>
</evidence>
<dbReference type="AlphaFoldDB" id="A0A370P3R5"/>
<evidence type="ECO:0000313" key="1">
    <source>
        <dbReference type="EMBL" id="RDK36498.1"/>
    </source>
</evidence>